<feature type="domain" description="GerMN" evidence="3">
    <location>
        <begin position="247"/>
        <end position="336"/>
    </location>
</feature>
<feature type="compositionally biased region" description="Polar residues" evidence="1">
    <location>
        <begin position="343"/>
        <end position="356"/>
    </location>
</feature>
<feature type="signal peptide" evidence="2">
    <location>
        <begin position="1"/>
        <end position="20"/>
    </location>
</feature>
<keyword evidence="5" id="KW-1185">Reference proteome</keyword>
<dbReference type="RefSeq" id="WP_307257424.1">
    <property type="nucleotide sequence ID" value="NZ_JAUSUC010000020.1"/>
</dbReference>
<feature type="domain" description="GerMN" evidence="3">
    <location>
        <begin position="95"/>
        <end position="185"/>
    </location>
</feature>
<feature type="chain" id="PRO_5042586586" evidence="2">
    <location>
        <begin position="21"/>
        <end position="356"/>
    </location>
</feature>
<accession>A0AAJ1T3V6</accession>
<evidence type="ECO:0000313" key="4">
    <source>
        <dbReference type="EMBL" id="MDQ0215424.1"/>
    </source>
</evidence>
<name>A0AAJ1T3V6_9BACI</name>
<sequence length="356" mass="39468">MSKKKIWVAATVVVSSVYLAGCGLFGNEDKKEKIDPPQTVSYLKEGEALQELENKNETKMIEKDENIAMTELYLIDKNGYVVSQTFPLPNTKSLAKQALEYLVADGPISNMLPNGFRAVLPAGTQVLSVDIKEGKAVVDFSPEFKEYQADDEERIIQSVTWTLTQFDSVDEVELRVNGERLKEMPVNGTTLDPKGLSRAVGINHNIQDVVDMSNTRAITVYYMAQKDDGYYYVPVTKRVSNLEKDNVTAIVNELAEGPGLKSNLVSEFLPDVQLIDKPVIDDGKVTLNFNESILGSFEERVLSQNLLNTLVLSLTEQENIKSVAIQVNGKTNFVNEKGEKVSESVTRPESVNTGSF</sequence>
<dbReference type="SMART" id="SM00909">
    <property type="entry name" value="Germane"/>
    <property type="match status" value="2"/>
</dbReference>
<gene>
    <name evidence="4" type="ORF">J2S13_001841</name>
</gene>
<proteinExistence type="predicted"/>
<reference evidence="4" key="1">
    <citation type="submission" date="2023-07" db="EMBL/GenBank/DDBJ databases">
        <title>Genomic Encyclopedia of Type Strains, Phase IV (KMG-IV): sequencing the most valuable type-strain genomes for metagenomic binning, comparative biology and taxonomic classification.</title>
        <authorList>
            <person name="Goeker M."/>
        </authorList>
    </citation>
    <scope>NUCLEOTIDE SEQUENCE</scope>
    <source>
        <strain evidence="4">DSM 23947</strain>
    </source>
</reference>
<dbReference type="Pfam" id="PF10646">
    <property type="entry name" value="Germane"/>
    <property type="match status" value="2"/>
</dbReference>
<evidence type="ECO:0000256" key="2">
    <source>
        <dbReference type="SAM" id="SignalP"/>
    </source>
</evidence>
<dbReference type="EMBL" id="JAUSUC010000020">
    <property type="protein sequence ID" value="MDQ0215424.1"/>
    <property type="molecule type" value="Genomic_DNA"/>
</dbReference>
<feature type="region of interest" description="Disordered" evidence="1">
    <location>
        <begin position="337"/>
        <end position="356"/>
    </location>
</feature>
<dbReference type="InterPro" id="IPR019606">
    <property type="entry name" value="GerMN"/>
</dbReference>
<evidence type="ECO:0000256" key="1">
    <source>
        <dbReference type="SAM" id="MobiDB-lite"/>
    </source>
</evidence>
<evidence type="ECO:0000313" key="5">
    <source>
        <dbReference type="Proteomes" id="UP001237207"/>
    </source>
</evidence>
<dbReference type="AlphaFoldDB" id="A0AAJ1T3V6"/>
<keyword evidence="2" id="KW-0732">Signal</keyword>
<organism evidence="4 5">
    <name type="scientific">Oikeobacillus pervagus</name>
    <dbReference type="NCBI Taxonomy" id="1325931"/>
    <lineage>
        <taxon>Bacteria</taxon>
        <taxon>Bacillati</taxon>
        <taxon>Bacillota</taxon>
        <taxon>Bacilli</taxon>
        <taxon>Bacillales</taxon>
        <taxon>Bacillaceae</taxon>
        <taxon>Oikeobacillus</taxon>
    </lineage>
</organism>
<dbReference type="Proteomes" id="UP001237207">
    <property type="component" value="Unassembled WGS sequence"/>
</dbReference>
<protein>
    <submittedName>
        <fullName evidence="4">Germination protein M</fullName>
    </submittedName>
</protein>
<comment type="caution">
    <text evidence="4">The sequence shown here is derived from an EMBL/GenBank/DDBJ whole genome shotgun (WGS) entry which is preliminary data.</text>
</comment>
<evidence type="ECO:0000259" key="3">
    <source>
        <dbReference type="SMART" id="SM00909"/>
    </source>
</evidence>